<evidence type="ECO:0000313" key="1">
    <source>
        <dbReference type="EMBL" id="KKM61028.1"/>
    </source>
</evidence>
<organism evidence="1">
    <name type="scientific">marine sediment metagenome</name>
    <dbReference type="NCBI Taxonomy" id="412755"/>
    <lineage>
        <taxon>unclassified sequences</taxon>
        <taxon>metagenomes</taxon>
        <taxon>ecological metagenomes</taxon>
    </lineage>
</organism>
<sequence>MSSSEMRASPKPAHCCEPTPEIRLMRAMELQKALGHLRAMECTFDCCDQCDQSKVLRTKTDEFVQCLCDCDCC</sequence>
<proteinExistence type="predicted"/>
<protein>
    <submittedName>
        <fullName evidence="1">Uncharacterized protein</fullName>
    </submittedName>
</protein>
<comment type="caution">
    <text evidence="1">The sequence shown here is derived from an EMBL/GenBank/DDBJ whole genome shotgun (WGS) entry which is preliminary data.</text>
</comment>
<gene>
    <name evidence="1" type="ORF">LCGC14_1535940</name>
</gene>
<name>A0A0F9IUM2_9ZZZZ</name>
<dbReference type="EMBL" id="LAZR01011567">
    <property type="protein sequence ID" value="KKM61028.1"/>
    <property type="molecule type" value="Genomic_DNA"/>
</dbReference>
<reference evidence="1" key="1">
    <citation type="journal article" date="2015" name="Nature">
        <title>Complex archaea that bridge the gap between prokaryotes and eukaryotes.</title>
        <authorList>
            <person name="Spang A."/>
            <person name="Saw J.H."/>
            <person name="Jorgensen S.L."/>
            <person name="Zaremba-Niedzwiedzka K."/>
            <person name="Martijn J."/>
            <person name="Lind A.E."/>
            <person name="van Eijk R."/>
            <person name="Schleper C."/>
            <person name="Guy L."/>
            <person name="Ettema T.J."/>
        </authorList>
    </citation>
    <scope>NUCLEOTIDE SEQUENCE</scope>
</reference>
<accession>A0A0F9IUM2</accession>
<dbReference type="AlphaFoldDB" id="A0A0F9IUM2"/>